<reference evidence="3" key="1">
    <citation type="journal article" date="2020" name="mSystems">
        <title>Genome- and Community-Level Interaction Insights into Carbon Utilization and Element Cycling Functions of Hydrothermarchaeota in Hydrothermal Sediment.</title>
        <authorList>
            <person name="Zhou Z."/>
            <person name="Liu Y."/>
            <person name="Xu W."/>
            <person name="Pan J."/>
            <person name="Luo Z.H."/>
            <person name="Li M."/>
        </authorList>
    </citation>
    <scope>NUCLEOTIDE SEQUENCE [LARGE SCALE GENOMIC DNA]</scope>
    <source>
        <strain evidence="3">SpSt-711</strain>
    </source>
</reference>
<sequence>MKREIYQMVKFLLLFFFFSSFCFAQPIQLSPQEPTQTLNQPKPQEIKKAPSSVSALPDLIVESI</sequence>
<dbReference type="EMBL" id="DTEI01000085">
    <property type="protein sequence ID" value="HGU15991.1"/>
    <property type="molecule type" value="Genomic_DNA"/>
</dbReference>
<dbReference type="AlphaFoldDB" id="A0A7V4JQQ7"/>
<accession>A0A7V4JQQ7</accession>
<comment type="caution">
    <text evidence="3">The sequence shown here is derived from an EMBL/GenBank/DDBJ whole genome shotgun (WGS) entry which is preliminary data.</text>
</comment>
<gene>
    <name evidence="3" type="ORF">ENU91_04985</name>
</gene>
<proteinExistence type="predicted"/>
<feature type="region of interest" description="Disordered" evidence="1">
    <location>
        <begin position="33"/>
        <end position="52"/>
    </location>
</feature>
<evidence type="ECO:0000313" key="3">
    <source>
        <dbReference type="EMBL" id="HGU15991.1"/>
    </source>
</evidence>
<evidence type="ECO:0000256" key="2">
    <source>
        <dbReference type="SAM" id="SignalP"/>
    </source>
</evidence>
<protein>
    <submittedName>
        <fullName evidence="3">Uncharacterized protein</fullName>
    </submittedName>
</protein>
<feature type="signal peptide" evidence="2">
    <location>
        <begin position="1"/>
        <end position="24"/>
    </location>
</feature>
<feature type="compositionally biased region" description="Polar residues" evidence="1">
    <location>
        <begin position="33"/>
        <end position="42"/>
    </location>
</feature>
<feature type="chain" id="PRO_5031138604" evidence="2">
    <location>
        <begin position="25"/>
        <end position="64"/>
    </location>
</feature>
<evidence type="ECO:0000256" key="1">
    <source>
        <dbReference type="SAM" id="MobiDB-lite"/>
    </source>
</evidence>
<keyword evidence="2" id="KW-0732">Signal</keyword>
<organism evidence="3">
    <name type="scientific">Thermodesulfobacterium geofontis</name>
    <dbReference type="NCBI Taxonomy" id="1295609"/>
    <lineage>
        <taxon>Bacteria</taxon>
        <taxon>Pseudomonadati</taxon>
        <taxon>Thermodesulfobacteriota</taxon>
        <taxon>Thermodesulfobacteria</taxon>
        <taxon>Thermodesulfobacteriales</taxon>
        <taxon>Thermodesulfobacteriaceae</taxon>
        <taxon>Thermodesulfobacterium</taxon>
    </lineage>
</organism>
<name>A0A7V4JQQ7_9BACT</name>